<protein>
    <recommendedName>
        <fullName evidence="3">Phage protein</fullName>
    </recommendedName>
</protein>
<dbReference type="RefSeq" id="WP_418158453.1">
    <property type="nucleotide sequence ID" value="NZ_JBBLZC010000004.1"/>
</dbReference>
<accession>A0ABU8XNI7</accession>
<dbReference type="Proteomes" id="UP001375743">
    <property type="component" value="Unassembled WGS sequence"/>
</dbReference>
<gene>
    <name evidence="1" type="ORF">U1T56_05530</name>
</gene>
<evidence type="ECO:0000313" key="1">
    <source>
        <dbReference type="EMBL" id="MEK0082601.1"/>
    </source>
</evidence>
<keyword evidence="2" id="KW-1185">Reference proteome</keyword>
<organism evidence="1 2">
    <name type="scientific">Benzoatithermus flavus</name>
    <dbReference type="NCBI Taxonomy" id="3108223"/>
    <lineage>
        <taxon>Bacteria</taxon>
        <taxon>Pseudomonadati</taxon>
        <taxon>Pseudomonadota</taxon>
        <taxon>Alphaproteobacteria</taxon>
        <taxon>Geminicoccales</taxon>
        <taxon>Geminicoccaceae</taxon>
        <taxon>Benzoatithermus</taxon>
    </lineage>
</organism>
<evidence type="ECO:0000313" key="2">
    <source>
        <dbReference type="Proteomes" id="UP001375743"/>
    </source>
</evidence>
<name>A0ABU8XNI7_9PROT</name>
<proteinExistence type="predicted"/>
<dbReference type="EMBL" id="JBBLZC010000004">
    <property type="protein sequence ID" value="MEK0082601.1"/>
    <property type="molecule type" value="Genomic_DNA"/>
</dbReference>
<evidence type="ECO:0008006" key="3">
    <source>
        <dbReference type="Google" id="ProtNLM"/>
    </source>
</evidence>
<reference evidence="1 2" key="1">
    <citation type="submission" date="2024-01" db="EMBL/GenBank/DDBJ databases">
        <title>Multi-omics insights into the function and evolution of sodium benzoate biodegradation pathways in Benzoatithermus flavus gen. nov., sp. nov. from hot spring.</title>
        <authorList>
            <person name="Hu C.-J."/>
            <person name="Li W.-J."/>
        </authorList>
    </citation>
    <scope>NUCLEOTIDE SEQUENCE [LARGE SCALE GENOMIC DNA]</scope>
    <source>
        <strain evidence="1 2">SYSU G07066</strain>
    </source>
</reference>
<comment type="caution">
    <text evidence="1">The sequence shown here is derived from an EMBL/GenBank/DDBJ whole genome shotgun (WGS) entry which is preliminary data.</text>
</comment>
<sequence length="131" mass="14873">MTTTISVDDALNFILTKLRTEGPAKFDRDGFDFWVSDYAARYLEEVQGIRPRPPIEDQRTYDASVPFFDAAWELARRGILRPSVRNSFMQWAARYSTGGGYTLTQIGAEWLAGLDGTRLSIRDDWGPFAGR</sequence>